<gene>
    <name evidence="9" type="ORF">H6A60_07575</name>
</gene>
<protein>
    <submittedName>
        <fullName evidence="9">ABC transporter permease subunit</fullName>
    </submittedName>
</protein>
<reference evidence="9 10" key="1">
    <citation type="journal article" date="2021" name="Sci. Rep.">
        <title>The distribution of antibiotic resistance genes in chicken gut microbiota commensals.</title>
        <authorList>
            <person name="Juricova H."/>
            <person name="Matiasovicova J."/>
            <person name="Kubasova T."/>
            <person name="Cejkova D."/>
            <person name="Rychlik I."/>
        </authorList>
    </citation>
    <scope>NUCLEOTIDE SEQUENCE [LARGE SCALE GENOMIC DNA]</scope>
    <source>
        <strain evidence="9 10">An829</strain>
    </source>
</reference>
<dbReference type="Gene3D" id="1.10.3720.10">
    <property type="entry name" value="MetI-like"/>
    <property type="match status" value="1"/>
</dbReference>
<dbReference type="PANTHER" id="PTHR30151">
    <property type="entry name" value="ALKANE SULFONATE ABC TRANSPORTER-RELATED, MEMBRANE SUBUNIT"/>
    <property type="match status" value="1"/>
</dbReference>
<dbReference type="PROSITE" id="PS50928">
    <property type="entry name" value="ABC_TM1"/>
    <property type="match status" value="1"/>
</dbReference>
<feature type="transmembrane region" description="Helical" evidence="7">
    <location>
        <begin position="105"/>
        <end position="127"/>
    </location>
</feature>
<feature type="domain" description="ABC transmembrane type-1" evidence="8">
    <location>
        <begin position="67"/>
        <end position="251"/>
    </location>
</feature>
<evidence type="ECO:0000256" key="4">
    <source>
        <dbReference type="ARBA" id="ARBA00022692"/>
    </source>
</evidence>
<organism evidence="9 10">
    <name type="scientific">Sutterella massiliensis</name>
    <dbReference type="NCBI Taxonomy" id="1816689"/>
    <lineage>
        <taxon>Bacteria</taxon>
        <taxon>Pseudomonadati</taxon>
        <taxon>Pseudomonadota</taxon>
        <taxon>Betaproteobacteria</taxon>
        <taxon>Burkholderiales</taxon>
        <taxon>Sutterellaceae</taxon>
        <taxon>Sutterella</taxon>
    </lineage>
</organism>
<keyword evidence="6 7" id="KW-0472">Membrane</keyword>
<evidence type="ECO:0000256" key="6">
    <source>
        <dbReference type="ARBA" id="ARBA00023136"/>
    </source>
</evidence>
<comment type="caution">
    <text evidence="9">The sequence shown here is derived from an EMBL/GenBank/DDBJ whole genome shotgun (WGS) entry which is preliminary data.</text>
</comment>
<proteinExistence type="inferred from homology"/>
<feature type="transmembrane region" description="Helical" evidence="7">
    <location>
        <begin position="133"/>
        <end position="155"/>
    </location>
</feature>
<dbReference type="PANTHER" id="PTHR30151:SF16">
    <property type="entry name" value="ABC TRANSPORTER PERMEASE PROTEIN"/>
    <property type="match status" value="1"/>
</dbReference>
<evidence type="ECO:0000256" key="1">
    <source>
        <dbReference type="ARBA" id="ARBA00004651"/>
    </source>
</evidence>
<evidence type="ECO:0000259" key="8">
    <source>
        <dbReference type="PROSITE" id="PS50928"/>
    </source>
</evidence>
<evidence type="ECO:0000256" key="2">
    <source>
        <dbReference type="ARBA" id="ARBA00022448"/>
    </source>
</evidence>
<dbReference type="SUPFAM" id="SSF161098">
    <property type="entry name" value="MetI-like"/>
    <property type="match status" value="1"/>
</dbReference>
<evidence type="ECO:0000256" key="3">
    <source>
        <dbReference type="ARBA" id="ARBA00022475"/>
    </source>
</evidence>
<feature type="transmembrane region" description="Helical" evidence="7">
    <location>
        <begin position="21"/>
        <end position="39"/>
    </location>
</feature>
<dbReference type="InterPro" id="IPR000515">
    <property type="entry name" value="MetI-like"/>
</dbReference>
<dbReference type="Pfam" id="PF00528">
    <property type="entry name" value="BPD_transp_1"/>
    <property type="match status" value="1"/>
</dbReference>
<accession>A0ABS2DSL2</accession>
<feature type="transmembrane region" description="Helical" evidence="7">
    <location>
        <begin position="176"/>
        <end position="204"/>
    </location>
</feature>
<keyword evidence="3" id="KW-1003">Cell membrane</keyword>
<keyword evidence="4 7" id="KW-0812">Transmembrane</keyword>
<keyword evidence="10" id="KW-1185">Reference proteome</keyword>
<sequence length="264" mass="27681">MRPVQSQTGVFALFRSSAFRYALAAFLLGGLWSMLSRALGPEILPDPIEACAGFLVSLADPEFLGHAGTSLARLAGGLLLAVLTGFPLGLWFGHSKKADWLGAPLTFITFPVPKIVLLPVFFTIVGIGDASRVLLIALTAGYQILVIVRAEALALDPAYALAFRSMGGRGSALWRHVYIPAAIPSLLTGLRVGVGTAVAVLFLAESFATDSGLGWLIMDAWGMGDVLRMFTGIIALSVLGVALYGAVSLAEKIAAPWLAAKGGR</sequence>
<evidence type="ECO:0000256" key="5">
    <source>
        <dbReference type="ARBA" id="ARBA00022989"/>
    </source>
</evidence>
<name>A0ABS2DSL2_9BURK</name>
<keyword evidence="2 7" id="KW-0813">Transport</keyword>
<dbReference type="Proteomes" id="UP000715095">
    <property type="component" value="Unassembled WGS sequence"/>
</dbReference>
<feature type="transmembrane region" description="Helical" evidence="7">
    <location>
        <begin position="226"/>
        <end position="247"/>
    </location>
</feature>
<keyword evidence="5 7" id="KW-1133">Transmembrane helix</keyword>
<evidence type="ECO:0000313" key="10">
    <source>
        <dbReference type="Proteomes" id="UP000715095"/>
    </source>
</evidence>
<evidence type="ECO:0000313" key="9">
    <source>
        <dbReference type="EMBL" id="MBM6704341.1"/>
    </source>
</evidence>
<comment type="similarity">
    <text evidence="7">Belongs to the binding-protein-dependent transport system permease family.</text>
</comment>
<feature type="transmembrane region" description="Helical" evidence="7">
    <location>
        <begin position="71"/>
        <end position="93"/>
    </location>
</feature>
<dbReference type="InterPro" id="IPR035906">
    <property type="entry name" value="MetI-like_sf"/>
</dbReference>
<dbReference type="CDD" id="cd06261">
    <property type="entry name" value="TM_PBP2"/>
    <property type="match status" value="1"/>
</dbReference>
<comment type="subcellular location">
    <subcellularLocation>
        <location evidence="1 7">Cell membrane</location>
        <topology evidence="1 7">Multi-pass membrane protein</topology>
    </subcellularLocation>
</comment>
<evidence type="ECO:0000256" key="7">
    <source>
        <dbReference type="RuleBase" id="RU363032"/>
    </source>
</evidence>
<dbReference type="EMBL" id="JACJJC010000010">
    <property type="protein sequence ID" value="MBM6704341.1"/>
    <property type="molecule type" value="Genomic_DNA"/>
</dbReference>